<evidence type="ECO:0000313" key="3">
    <source>
        <dbReference type="Proteomes" id="UP000605253"/>
    </source>
</evidence>
<name>A0A917CPW8_9GAMM</name>
<protein>
    <submittedName>
        <fullName evidence="2">ABC transporter</fullName>
    </submittedName>
</protein>
<reference evidence="2" key="1">
    <citation type="journal article" date="2014" name="Int. J. Syst. Evol. Microbiol.">
        <title>Complete genome sequence of Corynebacterium casei LMG S-19264T (=DSM 44701T), isolated from a smear-ripened cheese.</title>
        <authorList>
            <consortium name="US DOE Joint Genome Institute (JGI-PGF)"/>
            <person name="Walter F."/>
            <person name="Albersmeier A."/>
            <person name="Kalinowski J."/>
            <person name="Ruckert C."/>
        </authorList>
    </citation>
    <scope>NUCLEOTIDE SEQUENCE</scope>
    <source>
        <strain evidence="2">CGMCC 1.12181</strain>
    </source>
</reference>
<feature type="transmembrane region" description="Helical" evidence="1">
    <location>
        <begin position="64"/>
        <end position="87"/>
    </location>
</feature>
<keyword evidence="1" id="KW-0812">Transmembrane</keyword>
<feature type="transmembrane region" description="Helical" evidence="1">
    <location>
        <begin position="214"/>
        <end position="233"/>
    </location>
</feature>
<dbReference type="EMBL" id="BMEO01000004">
    <property type="protein sequence ID" value="GGF92402.1"/>
    <property type="molecule type" value="Genomic_DNA"/>
</dbReference>
<dbReference type="GO" id="GO:0043190">
    <property type="term" value="C:ATP-binding cassette (ABC) transporter complex"/>
    <property type="evidence" value="ECO:0007669"/>
    <property type="project" value="InterPro"/>
</dbReference>
<dbReference type="PANTHER" id="PTHR30188">
    <property type="entry name" value="ABC TRANSPORTER PERMEASE PROTEIN-RELATED"/>
    <property type="match status" value="1"/>
</dbReference>
<dbReference type="Proteomes" id="UP000605253">
    <property type="component" value="Unassembled WGS sequence"/>
</dbReference>
<accession>A0A917CPW8</accession>
<dbReference type="Pfam" id="PF02405">
    <property type="entry name" value="MlaE"/>
    <property type="match status" value="1"/>
</dbReference>
<dbReference type="RefSeq" id="WP_345258849.1">
    <property type="nucleotide sequence ID" value="NZ_BAABJF010000015.1"/>
</dbReference>
<evidence type="ECO:0000256" key="1">
    <source>
        <dbReference type="SAM" id="Phobius"/>
    </source>
</evidence>
<feature type="transmembrane region" description="Helical" evidence="1">
    <location>
        <begin position="150"/>
        <end position="176"/>
    </location>
</feature>
<feature type="transmembrane region" description="Helical" evidence="1">
    <location>
        <begin position="245"/>
        <end position="264"/>
    </location>
</feature>
<organism evidence="2 3">
    <name type="scientific">Marinicella pacifica</name>
    <dbReference type="NCBI Taxonomy" id="1171543"/>
    <lineage>
        <taxon>Bacteria</taxon>
        <taxon>Pseudomonadati</taxon>
        <taxon>Pseudomonadota</taxon>
        <taxon>Gammaproteobacteria</taxon>
        <taxon>Lysobacterales</taxon>
        <taxon>Marinicellaceae</taxon>
        <taxon>Marinicella</taxon>
    </lineage>
</organism>
<proteinExistence type="predicted"/>
<sequence>MKHKVVQKVENLGQLTVQYLERLGFAMRLFWDSFYWLIVGRKYKQRVRFAQIVKHIKMDGVDALPIVLALALVVGMMLAIQLIYALQAFGAQSQVLLAIAKSVTREFSPLITGIIVAGRSGAAIAARIGSQVVSQEIDALKVMGVVPVRYLVLPPLLALMISMPMLIIGADIVAIFGGALFSVGKLDMSITAYMVESFNVLVVGDIIQGLIKSVVFGVIIVLVGATTGFYVTGGAEGVGRATTTAVVVSISFIVLADMIASYFLTQ</sequence>
<keyword evidence="1" id="KW-0472">Membrane</keyword>
<evidence type="ECO:0000313" key="2">
    <source>
        <dbReference type="EMBL" id="GGF92402.1"/>
    </source>
</evidence>
<reference evidence="2" key="2">
    <citation type="submission" date="2020-09" db="EMBL/GenBank/DDBJ databases">
        <authorList>
            <person name="Sun Q."/>
            <person name="Zhou Y."/>
        </authorList>
    </citation>
    <scope>NUCLEOTIDE SEQUENCE</scope>
    <source>
        <strain evidence="2">CGMCC 1.12181</strain>
    </source>
</reference>
<dbReference type="AlphaFoldDB" id="A0A917CPW8"/>
<dbReference type="GO" id="GO:0005548">
    <property type="term" value="F:phospholipid transporter activity"/>
    <property type="evidence" value="ECO:0007669"/>
    <property type="project" value="TreeGrafter"/>
</dbReference>
<keyword evidence="1" id="KW-1133">Transmembrane helix</keyword>
<comment type="caution">
    <text evidence="2">The sequence shown here is derived from an EMBL/GenBank/DDBJ whole genome shotgun (WGS) entry which is preliminary data.</text>
</comment>
<dbReference type="InterPro" id="IPR030802">
    <property type="entry name" value="Permease_MalE"/>
</dbReference>
<keyword evidence="3" id="KW-1185">Reference proteome</keyword>
<gene>
    <name evidence="2" type="ORF">GCM10011365_12010</name>
</gene>